<protein>
    <submittedName>
        <fullName evidence="1">Uncharacterized protein</fullName>
    </submittedName>
</protein>
<dbReference type="STRING" id="1144672.F966_03220"/>
<name>N8W9D8_9GAMM</name>
<dbReference type="EMBL" id="APPH01000015">
    <property type="protein sequence ID" value="ENV08546.1"/>
    <property type="molecule type" value="Genomic_DNA"/>
</dbReference>
<comment type="caution">
    <text evidence="1">The sequence shown here is derived from an EMBL/GenBank/DDBJ whole genome shotgun (WGS) entry which is preliminary data.</text>
</comment>
<dbReference type="Proteomes" id="UP000013209">
    <property type="component" value="Unassembled WGS sequence"/>
</dbReference>
<reference evidence="1 2" key="1">
    <citation type="submission" date="2013-02" db="EMBL/GenBank/DDBJ databases">
        <title>The Genome Sequence of Acinetobacter sp. CIP 56.2.</title>
        <authorList>
            <consortium name="The Broad Institute Genome Sequencing Platform"/>
            <consortium name="The Broad Institute Genome Sequencing Center for Infectious Disease"/>
            <person name="Cerqueira G."/>
            <person name="Feldgarden M."/>
            <person name="Courvalin P."/>
            <person name="Perichon B."/>
            <person name="Grillot-Courvalin C."/>
            <person name="Clermont D."/>
            <person name="Rocha E."/>
            <person name="Yoon E.-J."/>
            <person name="Nemec A."/>
            <person name="Walker B."/>
            <person name="Young S.K."/>
            <person name="Zeng Q."/>
            <person name="Gargeya S."/>
            <person name="Fitzgerald M."/>
            <person name="Haas B."/>
            <person name="Abouelleil A."/>
            <person name="Alvarado L."/>
            <person name="Arachchi H.M."/>
            <person name="Berlin A.M."/>
            <person name="Chapman S.B."/>
            <person name="Dewar J."/>
            <person name="Goldberg J."/>
            <person name="Griggs A."/>
            <person name="Gujja S."/>
            <person name="Hansen M."/>
            <person name="Howarth C."/>
            <person name="Imamovic A."/>
            <person name="Larimer J."/>
            <person name="McCowan C."/>
            <person name="Murphy C."/>
            <person name="Neiman D."/>
            <person name="Pearson M."/>
            <person name="Priest M."/>
            <person name="Roberts A."/>
            <person name="Saif S."/>
            <person name="Shea T."/>
            <person name="Sisk P."/>
            <person name="Sykes S."/>
            <person name="Wortman J."/>
            <person name="Nusbaum C."/>
            <person name="Birren B."/>
        </authorList>
    </citation>
    <scope>NUCLEOTIDE SEQUENCE [LARGE SCALE GENOMIC DNA]</scope>
    <source>
        <strain evidence="1 2">CIP 56.2</strain>
    </source>
</reference>
<dbReference type="eggNOG" id="COG3631">
    <property type="taxonomic scope" value="Bacteria"/>
</dbReference>
<organism evidence="1 2">
    <name type="scientific">Acinetobacter higginsii</name>
    <dbReference type="NCBI Taxonomy" id="70347"/>
    <lineage>
        <taxon>Bacteria</taxon>
        <taxon>Pseudomonadati</taxon>
        <taxon>Pseudomonadota</taxon>
        <taxon>Gammaproteobacteria</taxon>
        <taxon>Moraxellales</taxon>
        <taxon>Moraxellaceae</taxon>
        <taxon>Acinetobacter</taxon>
    </lineage>
</organism>
<dbReference type="AlphaFoldDB" id="N8W9D8"/>
<accession>N8W9D8</accession>
<sequence length="62" mass="7213">MTYDFKMFGRIKTMSSYGISQIKVNAEHLIIFQQDYWDPANGLYRSVPYIGAGYSLLLPFKK</sequence>
<evidence type="ECO:0000313" key="2">
    <source>
        <dbReference type="Proteomes" id="UP000013209"/>
    </source>
</evidence>
<gene>
    <name evidence="1" type="ORF">F966_03220</name>
</gene>
<dbReference type="PATRIC" id="fig|1144672.3.peg.3102"/>
<dbReference type="HOGENOM" id="CLU_2893626_0_0_6"/>
<proteinExistence type="predicted"/>
<evidence type="ECO:0000313" key="1">
    <source>
        <dbReference type="EMBL" id="ENV08546.1"/>
    </source>
</evidence>